<dbReference type="Proteomes" id="UP000237631">
    <property type="component" value="Unassembled WGS sequence"/>
</dbReference>
<dbReference type="InterPro" id="IPR054471">
    <property type="entry name" value="GPIID_WHD"/>
</dbReference>
<keyword evidence="7" id="KW-1185">Reference proteome</keyword>
<feature type="repeat" description="WD" evidence="2">
    <location>
        <begin position="1191"/>
        <end position="1232"/>
    </location>
</feature>
<dbReference type="EMBL" id="PNEN01000509">
    <property type="protein sequence ID" value="PPJ56778.1"/>
    <property type="molecule type" value="Genomic_DNA"/>
</dbReference>
<feature type="compositionally biased region" description="Polar residues" evidence="3">
    <location>
        <begin position="57"/>
        <end position="71"/>
    </location>
</feature>
<dbReference type="InterPro" id="IPR027417">
    <property type="entry name" value="P-loop_NTPase"/>
</dbReference>
<feature type="domain" description="Nephrocystin 3-like N-terminal" evidence="5">
    <location>
        <begin position="404"/>
        <end position="568"/>
    </location>
</feature>
<evidence type="ECO:0000256" key="1">
    <source>
        <dbReference type="ARBA" id="ARBA00022737"/>
    </source>
</evidence>
<evidence type="ECO:0000259" key="4">
    <source>
        <dbReference type="Pfam" id="PF22939"/>
    </source>
</evidence>
<dbReference type="PROSITE" id="PS50082">
    <property type="entry name" value="WD_REPEATS_2"/>
    <property type="match status" value="1"/>
</dbReference>
<dbReference type="SUPFAM" id="SSF50978">
    <property type="entry name" value="WD40 repeat-like"/>
    <property type="match status" value="1"/>
</dbReference>
<evidence type="ECO:0000256" key="3">
    <source>
        <dbReference type="SAM" id="MobiDB-lite"/>
    </source>
</evidence>
<evidence type="ECO:0000313" key="6">
    <source>
        <dbReference type="EMBL" id="PPJ56778.1"/>
    </source>
</evidence>
<dbReference type="PROSITE" id="PS50294">
    <property type="entry name" value="WD_REPEATS_REGION"/>
    <property type="match status" value="1"/>
</dbReference>
<proteinExistence type="predicted"/>
<dbReference type="Gene3D" id="3.40.50.300">
    <property type="entry name" value="P-loop containing nucleotide triphosphate hydrolases"/>
    <property type="match status" value="1"/>
</dbReference>
<name>A0A2S6CAM0_9PEZI</name>
<evidence type="ECO:0000256" key="2">
    <source>
        <dbReference type="PROSITE-ProRule" id="PRU00221"/>
    </source>
</evidence>
<dbReference type="Gene3D" id="3.40.50.1820">
    <property type="entry name" value="alpha/beta hydrolase"/>
    <property type="match status" value="1"/>
</dbReference>
<feature type="domain" description="GPI inositol-deacylase winged helix" evidence="4">
    <location>
        <begin position="682"/>
        <end position="753"/>
    </location>
</feature>
<dbReference type="SUPFAM" id="SSF53474">
    <property type="entry name" value="alpha/beta-Hydrolases"/>
    <property type="match status" value="1"/>
</dbReference>
<dbReference type="SMART" id="SM00320">
    <property type="entry name" value="WD40"/>
    <property type="match status" value="3"/>
</dbReference>
<dbReference type="Gene3D" id="2.130.10.10">
    <property type="entry name" value="YVTN repeat-like/Quinoprotein amine dehydrogenase"/>
    <property type="match status" value="2"/>
</dbReference>
<dbReference type="SUPFAM" id="SSF52540">
    <property type="entry name" value="P-loop containing nucleoside triphosphate hydrolases"/>
    <property type="match status" value="1"/>
</dbReference>
<dbReference type="InterPro" id="IPR036322">
    <property type="entry name" value="WD40_repeat_dom_sf"/>
</dbReference>
<sequence length="1683" mass="189841">MWPSHPDDHPPRRSRLDYEPRQHYAQDGAQDRRLSDASPRDRQLSPKSTRPEYDSHASYSADTYSGGSSQPRLLANASEKRRDRLEGGDADPTGLTVLHEPDHAPIADLVFVHGVGGGSFRSWADSDNLADTLWPMNWLSGETLISSARISTYGYNSSAGGPERLLDISDFAKDLLAKLRFSQGREGRSLNVGGVPLIFISHSLGGLVAKKAYLLAVSDFNSTYGQIAQATSAFVFFGTPHRELHRSSVVNEILLACVAGWRPSQHVDSLRLHLPKLQDINDKFRDLISHLQIYSFYERPLGRSRLPSRTFVLPQQVATLDHANETQIPLDAEHQTITRYTSRSDSNYSSVRGTLRLLIERFKARRRSVLADDFASQESIERLLPECGAPQEDLSEFSDKRITGSCEWILGHPTMGLFLSDKTSQPQVLWCFGGPGSGKSVAATYIIESLMEKSRACAYYYFRSGYQVKNGLSQFLKSTAFQLSQHIPEYQRKLSSLTGGSFDAGKAGHKLLWKKLFLSSLLQCHIGEPFYIVVDGLDELNQTKELLQRLFVEMENANVPLRLLLISRPTLEIETSIERLSRRMDVQRLPLDNNAEDLEMYVREEMEFMPGDDGFKEKTVNEILVKADRNFLWAHLVVQEIVECQTEVQVEHALQQVPSQLAPLYHRMDRRLAELFSSRPQDRAMGNTIIMWASCSRRPLHLDELEIALEDDFPRIMDMRQTIQRLCGEFVAVDKRGYVSVMHSSAREFLISNPDVNYHVDIRKAHHSIFSRCIGLLASGRRDRNLLTDSDRAFLLYAASSWPFHLTQSSDYDDYSSLTSVLALLRSRAVLDWMSMLAEAGQLRAIVHASKALGDFLKLMDKADAERSPLVHRLTDKEVLLHWVQDLIRVVGKFGLQIVRTPRTVYKLLPAFCPKESVLYKQFNPDWNISVAKDEFPLVVRGKLSPTWDDCFAKFVVASDSTPSSILSLDRYFAILTKGDGTVHVHYSNTCETARRLSHGDHVLIFCADNSFSRIATYGFQKTIIWDLESGRLLFSIENPGYTKALAMSFQRSSQGDDLLLTFSDDRVVRTCSLGAMRIEWKHFGQSLDNDATHLHQVNAPHNAQFNQDGLYIAISYRGANPAVWFLGGYEPRFIAHFDQRSRSSRRNAHLHQHTRILYVQAFAWNPLTGHLLGTFYGGTVFKWHPQDDDFATYESRCETIKCSADGKLFVTGGNDGTLRIWDFEHLTPIAQLRYPSRIQDLDIGRNEARVYDLREQYCNIWEPSSLLRVLESDDIASDTHSSRESEQQSLAAESVREQEEFEAVTAFSTMGVADLYAIGDDAGKITIADFDAKIVVEVQDGYMSIEQLSWCDEACLLVSVDLGRGITVREFDHLYDEPYQIKDVKTLKTFSESEEVLQTLLSTGGDTLLVVTPSATKIYSTTSDTAPIIVPAARPSKWVMHPQNKSIALGFSAKRVTILPLQNPTDSISVVYETSASGDDQAESGAENTLELPNLRQSSEVNASRPCEDDHRAHKVYTSPNNSLAMIEIYAKQTKRRSACMLLELKHFSSGTLPQSIPVRSIPSKLIEALYVSLGFVDADTITLPGRRGSYAEHRRSISRRRNDLSTFVFVDRDFWVCSVDFGFAETQDYDVLIHKHFFLPMDWQNSEWLEMATVTSAGHVLCPRNGNIAVVCNGLVEEFAG</sequence>
<dbReference type="PANTHER" id="PTHR10039">
    <property type="entry name" value="AMELOGENIN"/>
    <property type="match status" value="1"/>
</dbReference>
<dbReference type="InterPro" id="IPR015943">
    <property type="entry name" value="WD40/YVTN_repeat-like_dom_sf"/>
</dbReference>
<dbReference type="PANTHER" id="PTHR10039:SF16">
    <property type="entry name" value="GPI INOSITOL-DEACYLASE"/>
    <property type="match status" value="1"/>
</dbReference>
<dbReference type="Pfam" id="PF22939">
    <property type="entry name" value="WHD_GPIID"/>
    <property type="match status" value="1"/>
</dbReference>
<evidence type="ECO:0000259" key="5">
    <source>
        <dbReference type="Pfam" id="PF24883"/>
    </source>
</evidence>
<organism evidence="6 7">
    <name type="scientific">Cercospora berteroae</name>
    <dbReference type="NCBI Taxonomy" id="357750"/>
    <lineage>
        <taxon>Eukaryota</taxon>
        <taxon>Fungi</taxon>
        <taxon>Dikarya</taxon>
        <taxon>Ascomycota</taxon>
        <taxon>Pezizomycotina</taxon>
        <taxon>Dothideomycetes</taxon>
        <taxon>Dothideomycetidae</taxon>
        <taxon>Mycosphaerellales</taxon>
        <taxon>Mycosphaerellaceae</taxon>
        <taxon>Cercospora</taxon>
    </lineage>
</organism>
<protein>
    <submittedName>
        <fullName evidence="6">Uncharacterized protein</fullName>
    </submittedName>
</protein>
<gene>
    <name evidence="6" type="ORF">CBER1_05969</name>
</gene>
<feature type="compositionally biased region" description="Basic and acidic residues" evidence="3">
    <location>
        <begin position="78"/>
        <end position="87"/>
    </location>
</feature>
<feature type="region of interest" description="Disordered" evidence="3">
    <location>
        <begin position="77"/>
        <end position="96"/>
    </location>
</feature>
<dbReference type="InterPro" id="IPR056884">
    <property type="entry name" value="NPHP3-like_N"/>
</dbReference>
<keyword evidence="2" id="KW-0853">WD repeat</keyword>
<feature type="compositionally biased region" description="Basic and acidic residues" evidence="3">
    <location>
        <begin position="1"/>
        <end position="55"/>
    </location>
</feature>
<dbReference type="InterPro" id="IPR029058">
    <property type="entry name" value="AB_hydrolase_fold"/>
</dbReference>
<dbReference type="OrthoDB" id="194358at2759"/>
<feature type="region of interest" description="Disordered" evidence="3">
    <location>
        <begin position="1"/>
        <end position="72"/>
    </location>
</feature>
<dbReference type="InterPro" id="IPR001680">
    <property type="entry name" value="WD40_rpt"/>
</dbReference>
<accession>A0A2S6CAM0</accession>
<keyword evidence="1" id="KW-0677">Repeat</keyword>
<comment type="caution">
    <text evidence="6">The sequence shown here is derived from an EMBL/GenBank/DDBJ whole genome shotgun (WGS) entry which is preliminary data.</text>
</comment>
<reference evidence="7" key="1">
    <citation type="journal article" date="2017" name="bioRxiv">
        <title>Conservation of a gene cluster reveals novel cercosporin biosynthetic mechanisms and extends production to the genus Colletotrichum.</title>
        <authorList>
            <person name="de Jonge R."/>
            <person name="Ebert M.K."/>
            <person name="Huitt-Roehl C.R."/>
            <person name="Pal P."/>
            <person name="Suttle J.C."/>
            <person name="Spanner R.E."/>
            <person name="Neubauer J.D."/>
            <person name="Jurick W.M.II."/>
            <person name="Stott K.A."/>
            <person name="Secor G.A."/>
            <person name="Thomma B.P.H.J."/>
            <person name="Van de Peer Y."/>
            <person name="Townsend C.A."/>
            <person name="Bolton M.D."/>
        </authorList>
    </citation>
    <scope>NUCLEOTIDE SEQUENCE [LARGE SCALE GENOMIC DNA]</scope>
    <source>
        <strain evidence="7">CBS538.71</strain>
    </source>
</reference>
<dbReference type="Pfam" id="PF24883">
    <property type="entry name" value="NPHP3_N"/>
    <property type="match status" value="1"/>
</dbReference>
<evidence type="ECO:0000313" key="7">
    <source>
        <dbReference type="Proteomes" id="UP000237631"/>
    </source>
</evidence>